<feature type="transmembrane region" description="Helical" evidence="1">
    <location>
        <begin position="462"/>
        <end position="481"/>
    </location>
</feature>
<feature type="transmembrane region" description="Helical" evidence="1">
    <location>
        <begin position="493"/>
        <end position="512"/>
    </location>
</feature>
<dbReference type="Pfam" id="PF03929">
    <property type="entry name" value="PepSY_TM"/>
    <property type="match status" value="1"/>
</dbReference>
<feature type="transmembrane region" description="Helical" evidence="1">
    <location>
        <begin position="431"/>
        <end position="450"/>
    </location>
</feature>
<reference evidence="2 3" key="1">
    <citation type="submission" date="2022-10" db="EMBL/GenBank/DDBJ databases">
        <title>Aestuariibacter sp. AA17 isolated from Montipora capitata coral fragment.</title>
        <authorList>
            <person name="Emsley S.A."/>
            <person name="Pfannmuller K.M."/>
            <person name="Loughran R.M."/>
            <person name="Shlafstein M."/>
            <person name="Papke E."/>
            <person name="Saw J.H."/>
            <person name="Ushijima B."/>
            <person name="Videau P."/>
        </authorList>
    </citation>
    <scope>NUCLEOTIDE SEQUENCE [LARGE SCALE GENOMIC DNA]</scope>
    <source>
        <strain evidence="2 3">AA17</strain>
    </source>
</reference>
<dbReference type="PANTHER" id="PTHR34219">
    <property type="entry name" value="IRON-REGULATED INNER MEMBRANE PROTEIN-RELATED"/>
    <property type="match status" value="1"/>
</dbReference>
<feature type="transmembrane region" description="Helical" evidence="1">
    <location>
        <begin position="208"/>
        <end position="234"/>
    </location>
</feature>
<evidence type="ECO:0000313" key="3">
    <source>
        <dbReference type="Proteomes" id="UP001652504"/>
    </source>
</evidence>
<dbReference type="RefSeq" id="WP_263712143.1">
    <property type="nucleotide sequence ID" value="NZ_JAOWKX010000004.1"/>
</dbReference>
<keyword evidence="1" id="KW-0812">Transmembrane</keyword>
<dbReference type="InterPro" id="IPR005625">
    <property type="entry name" value="PepSY-ass_TM"/>
</dbReference>
<organism evidence="2 3">
    <name type="scientific">Fluctibacter corallii</name>
    <dbReference type="NCBI Taxonomy" id="2984329"/>
    <lineage>
        <taxon>Bacteria</taxon>
        <taxon>Pseudomonadati</taxon>
        <taxon>Pseudomonadota</taxon>
        <taxon>Gammaproteobacteria</taxon>
        <taxon>Alteromonadales</taxon>
        <taxon>Alteromonadaceae</taxon>
        <taxon>Fluctibacter</taxon>
    </lineage>
</organism>
<comment type="caution">
    <text evidence="2">The sequence shown here is derived from an EMBL/GenBank/DDBJ whole genome shotgun (WGS) entry which is preliminary data.</text>
</comment>
<feature type="transmembrane region" description="Helical" evidence="1">
    <location>
        <begin position="12"/>
        <end position="36"/>
    </location>
</feature>
<name>A0ABT3A863_9ALTE</name>
<evidence type="ECO:0000256" key="1">
    <source>
        <dbReference type="SAM" id="Phobius"/>
    </source>
</evidence>
<feature type="transmembrane region" description="Helical" evidence="1">
    <location>
        <begin position="152"/>
        <end position="174"/>
    </location>
</feature>
<feature type="transmembrane region" description="Helical" evidence="1">
    <location>
        <begin position="397"/>
        <end position="419"/>
    </location>
</feature>
<keyword evidence="1" id="KW-0472">Membrane</keyword>
<keyword evidence="3" id="KW-1185">Reference proteome</keyword>
<keyword evidence="1" id="KW-1133">Transmembrane helix</keyword>
<accession>A0ABT3A863</accession>
<sequence length="550" mass="60438">MKSTDIKKLYLVHSWVGLVTGVLLFVIALTGAMSVFGRPEIKIWANPDIRSGIDIDTQRIETLIETHASHLPARFHEEILVFMPGTRSYANLRILFEDHENEEAVYLTFDNQTLEVIDRQDGTPREVFAQRRTDIADFIVDFHADLHLGRPVGLLLTGLLGLTLMASIVTGFIIHRQKLKQLFTFRWRRSTDITLADSHKLFGVWGMIFHGVIGFSGAFLGLATVLLIPAAAFVSFGGDQDKLIETFNTTPEPVLAQVQAPTRIADALEHALSYDQDMRMEVMSIYGYNDKNAVIYVSGVGSDNVSRQILKYAGAEGHLDDVFGQFEKVGGVTSYILDLMFPLHFGNFGGPFVKLLWTVLGLSTALLPLSGLMLWIERGVKAKQSSVSLNTYTRFNRLITGACGGIVLACAALFPTQLYLIATDTIHNTGFIIGCVFFSLWLLAIAWAFLAPSVSSAAKHILYTAGVILLSVLPLNTLITGDSVLTSTVNQQWETLIADVTLFVLGACMVFFTRKGVKASQSATQANKTQDDTSSAPTNTATQHVVRLGD</sequence>
<feature type="transmembrane region" description="Helical" evidence="1">
    <location>
        <begin position="355"/>
        <end position="376"/>
    </location>
</feature>
<evidence type="ECO:0000313" key="2">
    <source>
        <dbReference type="EMBL" id="MCV2884861.1"/>
    </source>
</evidence>
<proteinExistence type="predicted"/>
<protein>
    <submittedName>
        <fullName evidence="2">PepSY domain-containing protein</fullName>
    </submittedName>
</protein>
<gene>
    <name evidence="2" type="ORF">OE749_09150</name>
</gene>
<dbReference type="PANTHER" id="PTHR34219:SF3">
    <property type="entry name" value="BLL7967 PROTEIN"/>
    <property type="match status" value="1"/>
</dbReference>
<dbReference type="EMBL" id="JAOWKX010000004">
    <property type="protein sequence ID" value="MCV2884861.1"/>
    <property type="molecule type" value="Genomic_DNA"/>
</dbReference>
<dbReference type="Proteomes" id="UP001652504">
    <property type="component" value="Unassembled WGS sequence"/>
</dbReference>